<dbReference type="SUPFAM" id="SSF103473">
    <property type="entry name" value="MFS general substrate transporter"/>
    <property type="match status" value="1"/>
</dbReference>
<keyword evidence="3 6" id="KW-0812">Transmembrane</keyword>
<proteinExistence type="predicted"/>
<feature type="transmembrane region" description="Helical" evidence="6">
    <location>
        <begin position="150"/>
        <end position="173"/>
    </location>
</feature>
<dbReference type="Pfam" id="PF07690">
    <property type="entry name" value="MFS_1"/>
    <property type="match status" value="1"/>
</dbReference>
<organism evidence="8 9">
    <name type="scientific">Pseudonocardia aurantiaca</name>
    <dbReference type="NCBI Taxonomy" id="75290"/>
    <lineage>
        <taxon>Bacteria</taxon>
        <taxon>Bacillati</taxon>
        <taxon>Actinomycetota</taxon>
        <taxon>Actinomycetes</taxon>
        <taxon>Pseudonocardiales</taxon>
        <taxon>Pseudonocardiaceae</taxon>
        <taxon>Pseudonocardia</taxon>
    </lineage>
</organism>
<dbReference type="RefSeq" id="WP_343976437.1">
    <property type="nucleotide sequence ID" value="NZ_BAAAJG010000008.1"/>
</dbReference>
<evidence type="ECO:0000256" key="1">
    <source>
        <dbReference type="ARBA" id="ARBA00004651"/>
    </source>
</evidence>
<dbReference type="PROSITE" id="PS50850">
    <property type="entry name" value="MFS"/>
    <property type="match status" value="1"/>
</dbReference>
<dbReference type="Gene3D" id="1.20.1250.20">
    <property type="entry name" value="MFS general substrate transporter like domains"/>
    <property type="match status" value="2"/>
</dbReference>
<dbReference type="PANTHER" id="PTHR43791:SF36">
    <property type="entry name" value="TRANSPORTER, PUTATIVE (AFU_ORTHOLOGUE AFUA_6G08340)-RELATED"/>
    <property type="match status" value="1"/>
</dbReference>
<reference evidence="9" key="1">
    <citation type="journal article" date="2019" name="Int. J. Syst. Evol. Microbiol.">
        <title>The Global Catalogue of Microorganisms (GCM) 10K type strain sequencing project: providing services to taxonomists for standard genome sequencing and annotation.</title>
        <authorList>
            <consortium name="The Broad Institute Genomics Platform"/>
            <consortium name="The Broad Institute Genome Sequencing Center for Infectious Disease"/>
            <person name="Wu L."/>
            <person name="Ma J."/>
        </authorList>
    </citation>
    <scope>NUCLEOTIDE SEQUENCE [LARGE SCALE GENOMIC DNA]</scope>
    <source>
        <strain evidence="9">JCM 12165</strain>
    </source>
</reference>
<evidence type="ECO:0000256" key="6">
    <source>
        <dbReference type="SAM" id="Phobius"/>
    </source>
</evidence>
<evidence type="ECO:0000313" key="9">
    <source>
        <dbReference type="Proteomes" id="UP001597145"/>
    </source>
</evidence>
<dbReference type="PANTHER" id="PTHR43791">
    <property type="entry name" value="PERMEASE-RELATED"/>
    <property type="match status" value="1"/>
</dbReference>
<protein>
    <submittedName>
        <fullName evidence="8">MFS transporter</fullName>
    </submittedName>
</protein>
<feature type="transmembrane region" description="Helical" evidence="6">
    <location>
        <begin position="294"/>
        <end position="312"/>
    </location>
</feature>
<feature type="transmembrane region" description="Helical" evidence="6">
    <location>
        <begin position="22"/>
        <end position="39"/>
    </location>
</feature>
<feature type="transmembrane region" description="Helical" evidence="6">
    <location>
        <begin position="116"/>
        <end position="138"/>
    </location>
</feature>
<feature type="transmembrane region" description="Helical" evidence="6">
    <location>
        <begin position="349"/>
        <end position="368"/>
    </location>
</feature>
<dbReference type="InterPro" id="IPR036259">
    <property type="entry name" value="MFS_trans_sf"/>
</dbReference>
<comment type="subcellular location">
    <subcellularLocation>
        <location evidence="1">Cell membrane</location>
        <topology evidence="1">Multi-pass membrane protein</topology>
    </subcellularLocation>
</comment>
<dbReference type="Proteomes" id="UP001597145">
    <property type="component" value="Unassembled WGS sequence"/>
</dbReference>
<keyword evidence="2" id="KW-0813">Transport</keyword>
<dbReference type="CDD" id="cd17319">
    <property type="entry name" value="MFS_ExuT_GudP_like"/>
    <property type="match status" value="1"/>
</dbReference>
<feature type="transmembrane region" description="Helical" evidence="6">
    <location>
        <begin position="253"/>
        <end position="274"/>
    </location>
</feature>
<feature type="transmembrane region" description="Helical" evidence="6">
    <location>
        <begin position="185"/>
        <end position="208"/>
    </location>
</feature>
<dbReference type="InterPro" id="IPR011701">
    <property type="entry name" value="MFS"/>
</dbReference>
<name>A0ABW4FHI3_9PSEU</name>
<evidence type="ECO:0000313" key="8">
    <source>
        <dbReference type="EMBL" id="MFD1529986.1"/>
    </source>
</evidence>
<feature type="transmembrane region" description="Helical" evidence="6">
    <location>
        <begin position="375"/>
        <end position="395"/>
    </location>
</feature>
<feature type="transmembrane region" description="Helical" evidence="6">
    <location>
        <begin position="324"/>
        <end position="343"/>
    </location>
</feature>
<evidence type="ECO:0000256" key="3">
    <source>
        <dbReference type="ARBA" id="ARBA00022692"/>
    </source>
</evidence>
<keyword evidence="4 6" id="KW-1133">Transmembrane helix</keyword>
<feature type="domain" description="Major facilitator superfamily (MFS) profile" evidence="7">
    <location>
        <begin position="26"/>
        <end position="438"/>
    </location>
</feature>
<evidence type="ECO:0000256" key="4">
    <source>
        <dbReference type="ARBA" id="ARBA00022989"/>
    </source>
</evidence>
<evidence type="ECO:0000259" key="7">
    <source>
        <dbReference type="PROSITE" id="PS50850"/>
    </source>
</evidence>
<dbReference type="InterPro" id="IPR020846">
    <property type="entry name" value="MFS_dom"/>
</dbReference>
<keyword evidence="9" id="KW-1185">Reference proteome</keyword>
<accession>A0ABW4FHI3</accession>
<feature type="transmembrane region" description="Helical" evidence="6">
    <location>
        <begin position="415"/>
        <end position="433"/>
    </location>
</feature>
<evidence type="ECO:0000256" key="5">
    <source>
        <dbReference type="ARBA" id="ARBA00023136"/>
    </source>
</evidence>
<dbReference type="EMBL" id="JBHUCP010000007">
    <property type="protein sequence ID" value="MFD1529986.1"/>
    <property type="molecule type" value="Genomic_DNA"/>
</dbReference>
<feature type="transmembrane region" description="Helical" evidence="6">
    <location>
        <begin position="88"/>
        <end position="110"/>
    </location>
</feature>
<keyword evidence="5 6" id="KW-0472">Membrane</keyword>
<comment type="caution">
    <text evidence="8">The sequence shown here is derived from an EMBL/GenBank/DDBJ whole genome shotgun (WGS) entry which is preliminary data.</text>
</comment>
<feature type="transmembrane region" description="Helical" evidence="6">
    <location>
        <begin position="59"/>
        <end position="76"/>
    </location>
</feature>
<evidence type="ECO:0000256" key="2">
    <source>
        <dbReference type="ARBA" id="ARBA00022448"/>
    </source>
</evidence>
<gene>
    <name evidence="8" type="ORF">ACFSCY_11085</name>
</gene>
<sequence>MAEIAGVTGQQDRLVDGAVRRAMWRLLPFLGLCYLLNYVDRVNVGFAALTMNPDLGLSAAAYGFGAGLFFIGYFFFEVPSNVILHRVGARLWIARIMVTWGIIASATAFVQGEISFYVVRFLLGVAEAGFFPGIILYLTYWFPRAQRAKVVALFFLAVPLSSVIGAPTSTLLIQNGDGALGFADGWRFMFFVEGIPAVIVGLLVLMLLPDRPSRARWLSAAEQQALEQRIAAEDSAHVPHETGIRAGLRDRRVVALSVVYFGVVFGLYVLAFFLPQVVSDLQEQFGVKFSLVQIGLITAIPYAVASVAMVLNARHSDRTGERRLHVAVPAFLGAAGVAVALYLDSPYLVIAAMTVCAMGVYSAIPVIWQLPSAFLTGFGAAAGIALINSFGNLSGFVGPYLTGWLQDLTGSFRPGMFAVAAFMVLSGVIVLLLNRGTRETAAPAPHETPAAHEGER</sequence>